<evidence type="ECO:0000313" key="3">
    <source>
        <dbReference type="Proteomes" id="UP000006038"/>
    </source>
</evidence>
<sequence length="64" mass="7361">MSSSHRIVDLDPQKREDRREEDGPDDDDGRTAVLPAHETLEEGVEMQITQMEKKSFPKSGPHDW</sequence>
<accession>J3M4B9</accession>
<dbReference type="Proteomes" id="UP000006038">
    <property type="component" value="Chromosome 5"/>
</dbReference>
<dbReference type="EnsemblPlants" id="OB05G14430.1">
    <property type="protein sequence ID" value="OB05G14430.1"/>
    <property type="gene ID" value="OB05G14430"/>
</dbReference>
<keyword evidence="3" id="KW-1185">Reference proteome</keyword>
<feature type="region of interest" description="Disordered" evidence="1">
    <location>
        <begin position="1"/>
        <end position="32"/>
    </location>
</feature>
<protein>
    <submittedName>
        <fullName evidence="2">Uncharacterized protein</fullName>
    </submittedName>
</protein>
<evidence type="ECO:0000313" key="2">
    <source>
        <dbReference type="EnsemblPlants" id="OB05G14430.1"/>
    </source>
</evidence>
<organism evidence="2">
    <name type="scientific">Oryza brachyantha</name>
    <name type="common">malo sina</name>
    <dbReference type="NCBI Taxonomy" id="4533"/>
    <lineage>
        <taxon>Eukaryota</taxon>
        <taxon>Viridiplantae</taxon>
        <taxon>Streptophyta</taxon>
        <taxon>Embryophyta</taxon>
        <taxon>Tracheophyta</taxon>
        <taxon>Spermatophyta</taxon>
        <taxon>Magnoliopsida</taxon>
        <taxon>Liliopsida</taxon>
        <taxon>Poales</taxon>
        <taxon>Poaceae</taxon>
        <taxon>BOP clade</taxon>
        <taxon>Oryzoideae</taxon>
        <taxon>Oryzeae</taxon>
        <taxon>Oryzinae</taxon>
        <taxon>Oryza</taxon>
    </lineage>
</organism>
<dbReference type="AlphaFoldDB" id="J3M4B9"/>
<reference evidence="2" key="2">
    <citation type="submission" date="2013-04" db="UniProtKB">
        <authorList>
            <consortium name="EnsemblPlants"/>
        </authorList>
    </citation>
    <scope>IDENTIFICATION</scope>
</reference>
<dbReference type="HOGENOM" id="CLU_2871230_0_0_1"/>
<evidence type="ECO:0000256" key="1">
    <source>
        <dbReference type="SAM" id="MobiDB-lite"/>
    </source>
</evidence>
<name>J3M4B9_ORYBR</name>
<proteinExistence type="predicted"/>
<reference evidence="2" key="1">
    <citation type="journal article" date="2013" name="Nat. Commun.">
        <title>Whole-genome sequencing of Oryza brachyantha reveals mechanisms underlying Oryza genome evolution.</title>
        <authorList>
            <person name="Chen J."/>
            <person name="Huang Q."/>
            <person name="Gao D."/>
            <person name="Wang J."/>
            <person name="Lang Y."/>
            <person name="Liu T."/>
            <person name="Li B."/>
            <person name="Bai Z."/>
            <person name="Luis Goicoechea J."/>
            <person name="Liang C."/>
            <person name="Chen C."/>
            <person name="Zhang W."/>
            <person name="Sun S."/>
            <person name="Liao Y."/>
            <person name="Zhang X."/>
            <person name="Yang L."/>
            <person name="Song C."/>
            <person name="Wang M."/>
            <person name="Shi J."/>
            <person name="Liu G."/>
            <person name="Liu J."/>
            <person name="Zhou H."/>
            <person name="Zhou W."/>
            <person name="Yu Q."/>
            <person name="An N."/>
            <person name="Chen Y."/>
            <person name="Cai Q."/>
            <person name="Wang B."/>
            <person name="Liu B."/>
            <person name="Min J."/>
            <person name="Huang Y."/>
            <person name="Wu H."/>
            <person name="Li Z."/>
            <person name="Zhang Y."/>
            <person name="Yin Y."/>
            <person name="Song W."/>
            <person name="Jiang J."/>
            <person name="Jackson S.A."/>
            <person name="Wing R.A."/>
            <person name="Wang J."/>
            <person name="Chen M."/>
        </authorList>
    </citation>
    <scope>NUCLEOTIDE SEQUENCE [LARGE SCALE GENOMIC DNA]</scope>
    <source>
        <strain evidence="2">cv. IRGC 101232</strain>
    </source>
</reference>
<feature type="compositionally biased region" description="Basic and acidic residues" evidence="1">
    <location>
        <begin position="1"/>
        <end position="21"/>
    </location>
</feature>
<dbReference type="Gramene" id="OB05G14430.1">
    <property type="protein sequence ID" value="OB05G14430.1"/>
    <property type="gene ID" value="OB05G14430"/>
</dbReference>